<dbReference type="EMBL" id="CM026426">
    <property type="protein sequence ID" value="KAG0573514.1"/>
    <property type="molecule type" value="Genomic_DNA"/>
</dbReference>
<accession>A0A8T0HRF5</accession>
<dbReference type="SMART" id="SM01233">
    <property type="entry name" value="HABP4_PAI-RBP1"/>
    <property type="match status" value="1"/>
</dbReference>
<evidence type="ECO:0000256" key="2">
    <source>
        <dbReference type="ARBA" id="ARBA00022490"/>
    </source>
</evidence>
<reference evidence="5" key="1">
    <citation type="submission" date="2020-06" db="EMBL/GenBank/DDBJ databases">
        <title>WGS assembly of Ceratodon purpureus strain R40.</title>
        <authorList>
            <person name="Carey S.B."/>
            <person name="Jenkins J."/>
            <person name="Shu S."/>
            <person name="Lovell J.T."/>
            <person name="Sreedasyam A."/>
            <person name="Maumus F."/>
            <person name="Tiley G.P."/>
            <person name="Fernandez-Pozo N."/>
            <person name="Barry K."/>
            <person name="Chen C."/>
            <person name="Wang M."/>
            <person name="Lipzen A."/>
            <person name="Daum C."/>
            <person name="Saski C.A."/>
            <person name="Payton A.C."/>
            <person name="Mcbreen J.C."/>
            <person name="Conrad R.E."/>
            <person name="Kollar L.M."/>
            <person name="Olsson S."/>
            <person name="Huttunen S."/>
            <person name="Landis J.B."/>
            <person name="Wickett N.J."/>
            <person name="Johnson M.G."/>
            <person name="Rensing S.A."/>
            <person name="Grimwood J."/>
            <person name="Schmutz J."/>
            <person name="Mcdaniel S.F."/>
        </authorList>
    </citation>
    <scope>NUCLEOTIDE SEQUENCE</scope>
    <source>
        <strain evidence="5">R40</strain>
    </source>
</reference>
<feature type="compositionally biased region" description="Gly residues" evidence="3">
    <location>
        <begin position="98"/>
        <end position="116"/>
    </location>
</feature>
<evidence type="ECO:0000313" key="5">
    <source>
        <dbReference type="EMBL" id="KAG0573514.1"/>
    </source>
</evidence>
<feature type="region of interest" description="Disordered" evidence="3">
    <location>
        <begin position="168"/>
        <end position="223"/>
    </location>
</feature>
<dbReference type="PANTHER" id="PTHR12299">
    <property type="entry name" value="HYALURONIC ACID-BINDING PROTEIN 4"/>
    <property type="match status" value="1"/>
</dbReference>
<feature type="compositionally biased region" description="Basic and acidic residues" evidence="3">
    <location>
        <begin position="188"/>
        <end position="217"/>
    </location>
</feature>
<dbReference type="Pfam" id="PF09598">
    <property type="entry name" value="Stm1_N"/>
    <property type="match status" value="1"/>
</dbReference>
<proteinExistence type="predicted"/>
<evidence type="ECO:0000256" key="3">
    <source>
        <dbReference type="SAM" id="MobiDB-lite"/>
    </source>
</evidence>
<dbReference type="InterPro" id="IPR039764">
    <property type="entry name" value="HABP4/SERBP1-like"/>
</dbReference>
<keyword evidence="6" id="KW-1185">Reference proteome</keyword>
<dbReference type="PANTHER" id="PTHR12299:SF17">
    <property type="entry name" value="AT19571P-RELATED"/>
    <property type="match status" value="1"/>
</dbReference>
<gene>
    <name evidence="5" type="ORF">KC19_VG184200</name>
</gene>
<organism evidence="5 6">
    <name type="scientific">Ceratodon purpureus</name>
    <name type="common">Fire moss</name>
    <name type="synonym">Dicranum purpureum</name>
    <dbReference type="NCBI Taxonomy" id="3225"/>
    <lineage>
        <taxon>Eukaryota</taxon>
        <taxon>Viridiplantae</taxon>
        <taxon>Streptophyta</taxon>
        <taxon>Embryophyta</taxon>
        <taxon>Bryophyta</taxon>
        <taxon>Bryophytina</taxon>
        <taxon>Bryopsida</taxon>
        <taxon>Dicranidae</taxon>
        <taxon>Pseudoditrichales</taxon>
        <taxon>Ditrichaceae</taxon>
        <taxon>Ceratodon</taxon>
    </lineage>
</organism>
<feature type="compositionally biased region" description="Basic and acidic residues" evidence="3">
    <location>
        <begin position="385"/>
        <end position="407"/>
    </location>
</feature>
<dbReference type="Proteomes" id="UP000822688">
    <property type="component" value="Chromosome V"/>
</dbReference>
<dbReference type="AlphaFoldDB" id="A0A8T0HRF5"/>
<dbReference type="GO" id="GO:0003723">
    <property type="term" value="F:RNA binding"/>
    <property type="evidence" value="ECO:0007669"/>
    <property type="project" value="InterPro"/>
</dbReference>
<protein>
    <recommendedName>
        <fullName evidence="4">Hyaluronan/mRNA-binding protein domain-containing protein</fullName>
    </recommendedName>
</protein>
<sequence length="443" mass="48572">MECVILRSGCRRFVGGVFKWITRIQGGVGMATKNFFDLLGDDENEDPSQVVVRANSVLAEAKPPVGAMKKPAAPSKMSTKTTLSAEAGKSKDIYRGQSDGGKVGRGGGRGGRGGRGNFNDRDGASREVGGYRERNNNTVRSIGQTRDADGFVGTRSFVEKSIRTEDGEGRAFEVSRGGGRVRGRGGRGHSEGEERSRRREFDRHSGNARGNETEKRAGAGRGNWGTDVDSTLILDTVVSVKTEEVSSVEVGLQSKIELVVSGDCVVEEGAPEAVREEDEEDNEMTLEEYEKLLELKRKSLEAKKVSERKVEVDKAFEKMYLVENKKREQDVFIKLGQDKEKVKREAAERDEKSRKPVSINEFLKPIEGEKYYGPLPTRGRGGRGVRSERRESGDRREGGVRGDRDIIRSTFVGGKFGGSRVPSDGSSAPKIEDQSQFPTLGGK</sequence>
<name>A0A8T0HRF5_CERPU</name>
<evidence type="ECO:0000256" key="1">
    <source>
        <dbReference type="ARBA" id="ARBA00004496"/>
    </source>
</evidence>
<dbReference type="GO" id="GO:0005634">
    <property type="term" value="C:nucleus"/>
    <property type="evidence" value="ECO:0007669"/>
    <property type="project" value="TreeGrafter"/>
</dbReference>
<feature type="region of interest" description="Disordered" evidence="3">
    <location>
        <begin position="339"/>
        <end position="443"/>
    </location>
</feature>
<feature type="domain" description="Hyaluronan/mRNA-binding protein" evidence="4">
    <location>
        <begin position="197"/>
        <end position="311"/>
    </location>
</feature>
<feature type="compositionally biased region" description="Basic and acidic residues" evidence="3">
    <location>
        <begin position="339"/>
        <end position="354"/>
    </location>
</feature>
<evidence type="ECO:0000313" key="6">
    <source>
        <dbReference type="Proteomes" id="UP000822688"/>
    </source>
</evidence>
<feature type="region of interest" description="Disordered" evidence="3">
    <location>
        <begin position="65"/>
        <end position="147"/>
    </location>
</feature>
<dbReference type="Pfam" id="PF04774">
    <property type="entry name" value="HABP4_PAI-RBP1"/>
    <property type="match status" value="1"/>
</dbReference>
<evidence type="ECO:0000259" key="4">
    <source>
        <dbReference type="SMART" id="SM01233"/>
    </source>
</evidence>
<comment type="subcellular location">
    <subcellularLocation>
        <location evidence="1">Cytoplasm</location>
    </subcellularLocation>
</comment>
<feature type="compositionally biased region" description="Polar residues" evidence="3">
    <location>
        <begin position="434"/>
        <end position="443"/>
    </location>
</feature>
<keyword evidence="2" id="KW-0963">Cytoplasm</keyword>
<dbReference type="InterPro" id="IPR006861">
    <property type="entry name" value="HABP4_PAIRBP1-bd"/>
</dbReference>
<dbReference type="Gene3D" id="6.10.140.1040">
    <property type="match status" value="1"/>
</dbReference>
<comment type="caution">
    <text evidence="5">The sequence shown here is derived from an EMBL/GenBank/DDBJ whole genome shotgun (WGS) entry which is preliminary data.</text>
</comment>
<feature type="compositionally biased region" description="Basic and acidic residues" evidence="3">
    <location>
        <begin position="118"/>
        <end position="135"/>
    </location>
</feature>
<dbReference type="InterPro" id="IPR019084">
    <property type="entry name" value="STM1-like_N"/>
</dbReference>
<dbReference type="GO" id="GO:0005737">
    <property type="term" value="C:cytoplasm"/>
    <property type="evidence" value="ECO:0007669"/>
    <property type="project" value="UniProtKB-SubCell"/>
</dbReference>